<dbReference type="Pfam" id="PF00106">
    <property type="entry name" value="adh_short"/>
    <property type="match status" value="1"/>
</dbReference>
<evidence type="ECO:0000313" key="4">
    <source>
        <dbReference type="Proteomes" id="UP000054821"/>
    </source>
</evidence>
<organism evidence="3 4">
    <name type="scientific">Trichoderma gamsii</name>
    <dbReference type="NCBI Taxonomy" id="398673"/>
    <lineage>
        <taxon>Eukaryota</taxon>
        <taxon>Fungi</taxon>
        <taxon>Dikarya</taxon>
        <taxon>Ascomycota</taxon>
        <taxon>Pezizomycotina</taxon>
        <taxon>Sordariomycetes</taxon>
        <taxon>Hypocreomycetidae</taxon>
        <taxon>Hypocreales</taxon>
        <taxon>Hypocreaceae</taxon>
        <taxon>Trichoderma</taxon>
    </lineage>
</organism>
<dbReference type="AlphaFoldDB" id="A0A2P4ZCX4"/>
<evidence type="ECO:0000313" key="3">
    <source>
        <dbReference type="EMBL" id="PON22139.1"/>
    </source>
</evidence>
<dbReference type="InterPro" id="IPR002347">
    <property type="entry name" value="SDR_fam"/>
</dbReference>
<evidence type="ECO:0008006" key="5">
    <source>
        <dbReference type="Google" id="ProtNLM"/>
    </source>
</evidence>
<dbReference type="GeneID" id="29987468"/>
<dbReference type="GO" id="GO:0016491">
    <property type="term" value="F:oxidoreductase activity"/>
    <property type="evidence" value="ECO:0007669"/>
    <property type="project" value="UniProtKB-KW"/>
</dbReference>
<gene>
    <name evidence="3" type="ORF">TGAM01_v209013</name>
</gene>
<reference evidence="3 4" key="1">
    <citation type="journal article" date="2016" name="Genome Announc.">
        <title>Draft Whole-Genome Sequence of Trichoderma gamsii T6085, a Promising Biocontrol Agent of Fusarium Head Blight on Wheat.</title>
        <authorList>
            <person name="Baroncelli R."/>
            <person name="Zapparata A."/>
            <person name="Piaggeschi G."/>
            <person name="Sarrocco S."/>
            <person name="Vannacci G."/>
        </authorList>
    </citation>
    <scope>NUCLEOTIDE SEQUENCE [LARGE SCALE GENOMIC DNA]</scope>
    <source>
        <strain evidence="3 4">T6085</strain>
    </source>
</reference>
<proteinExistence type="inferred from homology"/>
<dbReference type="PANTHER" id="PTHR43669">
    <property type="entry name" value="5-KETO-D-GLUCONATE 5-REDUCTASE"/>
    <property type="match status" value="1"/>
</dbReference>
<keyword evidence="4" id="KW-1185">Reference proteome</keyword>
<dbReference type="PANTHER" id="PTHR43669:SF4">
    <property type="entry name" value="SHORT-CHAIN DEHYDROGENASE"/>
    <property type="match status" value="1"/>
</dbReference>
<comment type="similarity">
    <text evidence="1">Belongs to the short-chain dehydrogenases/reductases (SDR) family.</text>
</comment>
<evidence type="ECO:0000256" key="1">
    <source>
        <dbReference type="ARBA" id="ARBA00006484"/>
    </source>
</evidence>
<dbReference type="InterPro" id="IPR036291">
    <property type="entry name" value="NAD(P)-bd_dom_sf"/>
</dbReference>
<keyword evidence="2" id="KW-0560">Oxidoreductase</keyword>
<dbReference type="Gene3D" id="3.40.50.720">
    <property type="entry name" value="NAD(P)-binding Rossmann-like Domain"/>
    <property type="match status" value="1"/>
</dbReference>
<dbReference type="SUPFAM" id="SSF51735">
    <property type="entry name" value="NAD(P)-binding Rossmann-fold domains"/>
    <property type="match status" value="1"/>
</dbReference>
<accession>A0A2P4ZCX4</accession>
<name>A0A2P4ZCX4_9HYPO</name>
<dbReference type="STRING" id="398673.A0A2P4ZCX4"/>
<protein>
    <recommendedName>
        <fullName evidence="5">Short-chain dehydrogenase</fullName>
    </recommendedName>
</protein>
<dbReference type="EMBL" id="JPDN02000041">
    <property type="protein sequence ID" value="PON22139.1"/>
    <property type="molecule type" value="Genomic_DNA"/>
</dbReference>
<dbReference type="Proteomes" id="UP000054821">
    <property type="component" value="Unassembled WGS sequence"/>
</dbReference>
<comment type="caution">
    <text evidence="3">The sequence shown here is derived from an EMBL/GenBank/DDBJ whole genome shotgun (WGS) entry which is preliminary data.</text>
</comment>
<dbReference type="RefSeq" id="XP_024404799.1">
    <property type="nucleotide sequence ID" value="XM_024550465.1"/>
</dbReference>
<evidence type="ECO:0000256" key="2">
    <source>
        <dbReference type="ARBA" id="ARBA00023002"/>
    </source>
</evidence>
<sequence>MSDKVAIILGYGPRVGVDVAKALAENGFKVAVVSRSGKLSESAVNYLQFQANLADPNSLEDVFAKVIRELGHPSVVVYNAASMQMNFSSSPADQIAQFQADNNVNIVSAYAAAQLAVRSFTVLPKEMSKTFIYTGNKLPFMIVLPLLSIGVGKAGAAHLIHYLSEEYKDQNYKFYFADERKEDGSPVYGDIDGSAHAEFYLQLIKGKTQIQGAWNATFVKGKGYVRFPETVIQEAVDMTPKVPKEQ</sequence>